<dbReference type="AlphaFoldDB" id="A0A6A5BY50"/>
<keyword evidence="4" id="KW-0687">Ribonucleoprotein</keyword>
<name>A0A6A5BY50_NAEFO</name>
<dbReference type="VEuPathDB" id="AmoebaDB:NF0006470"/>
<dbReference type="InterPro" id="IPR002778">
    <property type="entry name" value="Signal_recog_particle_SRP19"/>
</dbReference>
<evidence type="ECO:0000256" key="5">
    <source>
        <dbReference type="SAM" id="MobiDB-lite"/>
    </source>
</evidence>
<feature type="compositionally biased region" description="Low complexity" evidence="5">
    <location>
        <begin position="1"/>
        <end position="11"/>
    </location>
</feature>
<reference evidence="6 7" key="1">
    <citation type="journal article" date="2019" name="Sci. Rep.">
        <title>Nanopore sequencing improves the draft genome of the human pathogenic amoeba Naegleria fowleri.</title>
        <authorList>
            <person name="Liechti N."/>
            <person name="Schurch N."/>
            <person name="Bruggmann R."/>
            <person name="Wittwer M."/>
        </authorList>
    </citation>
    <scope>NUCLEOTIDE SEQUENCE [LARGE SCALE GENOMIC DNA]</scope>
    <source>
        <strain evidence="6 7">ATCC 30894</strain>
    </source>
</reference>
<keyword evidence="2" id="KW-0963">Cytoplasm</keyword>
<dbReference type="HAMAP" id="MF_00305">
    <property type="entry name" value="SRP19"/>
    <property type="match status" value="1"/>
</dbReference>
<keyword evidence="7" id="KW-1185">Reference proteome</keyword>
<comment type="subcellular location">
    <subcellularLocation>
        <location evidence="1">Cytoplasm</location>
    </subcellularLocation>
</comment>
<dbReference type="OrthoDB" id="2190947at2759"/>
<evidence type="ECO:0000313" key="6">
    <source>
        <dbReference type="EMBL" id="KAF0978638.1"/>
    </source>
</evidence>
<dbReference type="PANTHER" id="PTHR17453">
    <property type="entry name" value="SIGNAL RECOGNITION PARTICLE 19 KD PROTEIN"/>
    <property type="match status" value="1"/>
</dbReference>
<dbReference type="InterPro" id="IPR022938">
    <property type="entry name" value="SRP19_arc-type"/>
</dbReference>
<feature type="compositionally biased region" description="Low complexity" evidence="5">
    <location>
        <begin position="126"/>
        <end position="146"/>
    </location>
</feature>
<dbReference type="InterPro" id="IPR036521">
    <property type="entry name" value="SRP19-like_sf"/>
</dbReference>
<dbReference type="SUPFAM" id="SSF69695">
    <property type="entry name" value="SRP19"/>
    <property type="match status" value="1"/>
</dbReference>
<evidence type="ECO:0008006" key="8">
    <source>
        <dbReference type="Google" id="ProtNLM"/>
    </source>
</evidence>
<dbReference type="OMA" id="ERTKCYP"/>
<sequence>MSKQQKPSSASSPPPESVKRTQIIYPVYIDKNKSLSEGRRIPKDKCVENPKASEIVDICEYLKIPYEFEPTKRHPQEPFEFGRVRVLLKKDHVPQLQWKTKQDLLIHIASLIPNLQTRLASKEEASSSTSGAASSSATTTSTAAAKSGGGSKQKSKGGKKKK</sequence>
<dbReference type="GeneID" id="68109676"/>
<dbReference type="RefSeq" id="XP_044563351.1">
    <property type="nucleotide sequence ID" value="XM_044705654.1"/>
</dbReference>
<feature type="compositionally biased region" description="Basic residues" evidence="5">
    <location>
        <begin position="153"/>
        <end position="162"/>
    </location>
</feature>
<dbReference type="GO" id="GO:0005786">
    <property type="term" value="C:signal recognition particle, endoplasmic reticulum targeting"/>
    <property type="evidence" value="ECO:0007669"/>
    <property type="project" value="UniProtKB-KW"/>
</dbReference>
<feature type="region of interest" description="Disordered" evidence="5">
    <location>
        <begin position="119"/>
        <end position="162"/>
    </location>
</feature>
<dbReference type="PANTHER" id="PTHR17453:SF0">
    <property type="entry name" value="SIGNAL RECOGNITION PARTICLE 19 KDA PROTEIN"/>
    <property type="match status" value="1"/>
</dbReference>
<dbReference type="EMBL" id="VFQX01000029">
    <property type="protein sequence ID" value="KAF0978638.1"/>
    <property type="molecule type" value="Genomic_DNA"/>
</dbReference>
<protein>
    <recommendedName>
        <fullName evidence="8">Signal recognition particle 19 kDa protein</fullName>
    </recommendedName>
</protein>
<organism evidence="6 7">
    <name type="scientific">Naegleria fowleri</name>
    <name type="common">Brain eating amoeba</name>
    <dbReference type="NCBI Taxonomy" id="5763"/>
    <lineage>
        <taxon>Eukaryota</taxon>
        <taxon>Discoba</taxon>
        <taxon>Heterolobosea</taxon>
        <taxon>Tetramitia</taxon>
        <taxon>Eutetramitia</taxon>
        <taxon>Vahlkampfiidae</taxon>
        <taxon>Naegleria</taxon>
    </lineage>
</organism>
<dbReference type="GO" id="GO:0006617">
    <property type="term" value="P:SRP-dependent cotranslational protein targeting to membrane, signal sequence recognition"/>
    <property type="evidence" value="ECO:0007669"/>
    <property type="project" value="TreeGrafter"/>
</dbReference>
<evidence type="ECO:0000256" key="1">
    <source>
        <dbReference type="ARBA" id="ARBA00004496"/>
    </source>
</evidence>
<dbReference type="GO" id="GO:0008312">
    <property type="term" value="F:7S RNA binding"/>
    <property type="evidence" value="ECO:0007669"/>
    <property type="project" value="InterPro"/>
</dbReference>
<dbReference type="Gene3D" id="3.30.56.30">
    <property type="entry name" value="Signal recognition particle, SRP19-like subunit"/>
    <property type="match status" value="1"/>
</dbReference>
<gene>
    <name evidence="6" type="ORF">FDP41_002458</name>
</gene>
<dbReference type="Proteomes" id="UP000444721">
    <property type="component" value="Unassembled WGS sequence"/>
</dbReference>
<evidence type="ECO:0000256" key="4">
    <source>
        <dbReference type="ARBA" id="ARBA00023274"/>
    </source>
</evidence>
<evidence type="ECO:0000256" key="2">
    <source>
        <dbReference type="ARBA" id="ARBA00022490"/>
    </source>
</evidence>
<evidence type="ECO:0000313" key="7">
    <source>
        <dbReference type="Proteomes" id="UP000444721"/>
    </source>
</evidence>
<dbReference type="Pfam" id="PF01922">
    <property type="entry name" value="SRP19"/>
    <property type="match status" value="1"/>
</dbReference>
<evidence type="ECO:0000256" key="3">
    <source>
        <dbReference type="ARBA" id="ARBA00023135"/>
    </source>
</evidence>
<comment type="caution">
    <text evidence="6">The sequence shown here is derived from an EMBL/GenBank/DDBJ whole genome shotgun (WGS) entry which is preliminary data.</text>
</comment>
<dbReference type="VEuPathDB" id="AmoebaDB:FDP41_002458"/>
<accession>A0A6A5BY50</accession>
<keyword evidence="3" id="KW-0733">Signal recognition particle</keyword>
<feature type="region of interest" description="Disordered" evidence="5">
    <location>
        <begin position="1"/>
        <end position="21"/>
    </location>
</feature>
<proteinExistence type="inferred from homology"/>